<proteinExistence type="predicted"/>
<organism evidence="1">
    <name type="scientific">viral metagenome</name>
    <dbReference type="NCBI Taxonomy" id="1070528"/>
    <lineage>
        <taxon>unclassified sequences</taxon>
        <taxon>metagenomes</taxon>
        <taxon>organismal metagenomes</taxon>
    </lineage>
</organism>
<reference evidence="1" key="1">
    <citation type="journal article" date="2020" name="Nature">
        <title>Giant virus diversity and host interactions through global metagenomics.</title>
        <authorList>
            <person name="Schulz F."/>
            <person name="Roux S."/>
            <person name="Paez-Espino D."/>
            <person name="Jungbluth S."/>
            <person name="Walsh D.A."/>
            <person name="Denef V.J."/>
            <person name="McMahon K.D."/>
            <person name="Konstantinidis K.T."/>
            <person name="Eloe-Fadrosh E.A."/>
            <person name="Kyrpides N.C."/>
            <person name="Woyke T."/>
        </authorList>
    </citation>
    <scope>NUCLEOTIDE SEQUENCE</scope>
    <source>
        <strain evidence="1">GVMAG-M-3300001351-8</strain>
    </source>
</reference>
<protein>
    <submittedName>
        <fullName evidence="1">Uncharacterized protein</fullName>
    </submittedName>
</protein>
<accession>A0A6C0EHG6</accession>
<name>A0A6C0EHG6_9ZZZZ</name>
<dbReference type="EMBL" id="MN738863">
    <property type="protein sequence ID" value="QHT28614.1"/>
    <property type="molecule type" value="Genomic_DNA"/>
</dbReference>
<dbReference type="AlphaFoldDB" id="A0A6C0EHG6"/>
<sequence>MKIGNKEFIEEYDKQSIYTVLLINNSDISHKFPGNVNYCHIKTLNSNKNPISNAHYI</sequence>
<evidence type="ECO:0000313" key="1">
    <source>
        <dbReference type="EMBL" id="QHT28614.1"/>
    </source>
</evidence>